<reference evidence="1" key="1">
    <citation type="submission" date="2020-04" db="EMBL/GenBank/DDBJ databases">
        <authorList>
            <person name="Chiriac C."/>
            <person name="Salcher M."/>
            <person name="Ghai R."/>
            <person name="Kavagutti S V."/>
        </authorList>
    </citation>
    <scope>NUCLEOTIDE SEQUENCE</scope>
</reference>
<sequence length="65" mass="7267">MNHHTMQVKVKNGEQNVFVSLLQNKILLSIYALNGSMNISLDQGQVEELIEALEQTQAKVKEVTA</sequence>
<accession>A0A6J5M934</accession>
<organism evidence="1">
    <name type="scientific">uncultured Caudovirales phage</name>
    <dbReference type="NCBI Taxonomy" id="2100421"/>
    <lineage>
        <taxon>Viruses</taxon>
        <taxon>Duplodnaviria</taxon>
        <taxon>Heunggongvirae</taxon>
        <taxon>Uroviricota</taxon>
        <taxon>Caudoviricetes</taxon>
        <taxon>Peduoviridae</taxon>
        <taxon>Maltschvirus</taxon>
        <taxon>Maltschvirus maltsch</taxon>
    </lineage>
</organism>
<gene>
    <name evidence="1" type="ORF">UFOVP420_44</name>
</gene>
<dbReference type="EMBL" id="LR796394">
    <property type="protein sequence ID" value="CAB4141690.1"/>
    <property type="molecule type" value="Genomic_DNA"/>
</dbReference>
<name>A0A6J5M934_9CAUD</name>
<proteinExistence type="predicted"/>
<protein>
    <submittedName>
        <fullName evidence="1">Uncharacterized protein</fullName>
    </submittedName>
</protein>
<evidence type="ECO:0000313" key="1">
    <source>
        <dbReference type="EMBL" id="CAB4141690.1"/>
    </source>
</evidence>